<accession>A0A448YRM5</accession>
<keyword evidence="1" id="KW-0812">Transmembrane</keyword>
<dbReference type="EMBL" id="CAACVR010000045">
    <property type="protein sequence ID" value="VEU23563.1"/>
    <property type="molecule type" value="Genomic_DNA"/>
</dbReference>
<organism evidence="2 3">
    <name type="scientific">Brettanomyces naardenensis</name>
    <name type="common">Yeast</name>
    <dbReference type="NCBI Taxonomy" id="13370"/>
    <lineage>
        <taxon>Eukaryota</taxon>
        <taxon>Fungi</taxon>
        <taxon>Dikarya</taxon>
        <taxon>Ascomycota</taxon>
        <taxon>Saccharomycotina</taxon>
        <taxon>Pichiomycetes</taxon>
        <taxon>Pichiales</taxon>
        <taxon>Pichiaceae</taxon>
        <taxon>Brettanomyces</taxon>
    </lineage>
</organism>
<evidence type="ECO:0000313" key="3">
    <source>
        <dbReference type="Proteomes" id="UP000290900"/>
    </source>
</evidence>
<protein>
    <submittedName>
        <fullName evidence="2">DEKNAAC104487</fullName>
    </submittedName>
</protein>
<gene>
    <name evidence="2" type="ORF">BRENAR_LOCUS4293</name>
</gene>
<keyword evidence="3" id="KW-1185">Reference proteome</keyword>
<name>A0A448YRM5_BRENA</name>
<keyword evidence="1" id="KW-1133">Transmembrane helix</keyword>
<dbReference type="InParanoid" id="A0A448YRM5"/>
<keyword evidence="1" id="KW-0472">Membrane</keyword>
<dbReference type="OrthoDB" id="3990866at2759"/>
<dbReference type="AlphaFoldDB" id="A0A448YRM5"/>
<feature type="transmembrane region" description="Helical" evidence="1">
    <location>
        <begin position="168"/>
        <end position="192"/>
    </location>
</feature>
<proteinExistence type="predicted"/>
<evidence type="ECO:0000256" key="1">
    <source>
        <dbReference type="SAM" id="Phobius"/>
    </source>
</evidence>
<reference evidence="2 3" key="1">
    <citation type="submission" date="2018-12" db="EMBL/GenBank/DDBJ databases">
        <authorList>
            <person name="Tiukova I."/>
            <person name="Dainat J."/>
        </authorList>
    </citation>
    <scope>NUCLEOTIDE SEQUENCE [LARGE SCALE GENOMIC DNA]</scope>
</reference>
<evidence type="ECO:0000313" key="2">
    <source>
        <dbReference type="EMBL" id="VEU23563.1"/>
    </source>
</evidence>
<sequence length="215" mass="24915">MDTVLGNPGMTVSKGEFKELFRKLFDMDFESVFDFEESNRSELTSRTTQSIREETTNLNRLKYMDDVAKKLEYSRRIRLLKEILRERSSYSSGQYLDMGTELEINRKLVKYLDALNGIYEKSQPSKTHNEDFIRLSGDVGRQEELLSVLGKKFNENNKKITGSVRRTVSFLKIIILVTISLMVASYVLSLLADMDEENYASYYYDNEDGLMNGLL</sequence>
<dbReference type="Proteomes" id="UP000290900">
    <property type="component" value="Unassembled WGS sequence"/>
</dbReference>